<accession>A0A133NH33</accession>
<reference evidence="9" key="1">
    <citation type="submission" date="2016-01" db="EMBL/GenBank/DDBJ databases">
        <authorList>
            <person name="Mitreva M."/>
            <person name="Pepin K.H."/>
            <person name="Mihindukulasuriya K.A."/>
            <person name="Fulton R."/>
            <person name="Fronick C."/>
            <person name="O'Laughlin M."/>
            <person name="Miner T."/>
            <person name="Herter B."/>
            <person name="Rosa B.A."/>
            <person name="Cordes M."/>
            <person name="Tomlinson C."/>
            <person name="Wollam A."/>
            <person name="Palsikar V.B."/>
            <person name="Mardis E.R."/>
            <person name="Wilson R.K."/>
        </authorList>
    </citation>
    <scope>NUCLEOTIDE SEQUENCE [LARGE SCALE GENOMIC DNA]</scope>
    <source>
        <strain evidence="9">CMW8396</strain>
    </source>
</reference>
<evidence type="ECO:0000256" key="2">
    <source>
        <dbReference type="ARBA" id="ARBA00007977"/>
    </source>
</evidence>
<keyword evidence="3" id="KW-1003">Cell membrane</keyword>
<comment type="caution">
    <text evidence="8">The sequence shown here is derived from an EMBL/GenBank/DDBJ whole genome shotgun (WGS) entry which is preliminary data.</text>
</comment>
<keyword evidence="6 7" id="KW-0472">Membrane</keyword>
<keyword evidence="5 7" id="KW-1133">Transmembrane helix</keyword>
<keyword evidence="4 7" id="KW-0812">Transmembrane</keyword>
<dbReference type="PANTHER" id="PTHR30106">
    <property type="entry name" value="INNER MEMBRANE PROTEIN YEIH-RELATED"/>
    <property type="match status" value="1"/>
</dbReference>
<evidence type="ECO:0000256" key="4">
    <source>
        <dbReference type="ARBA" id="ARBA00022692"/>
    </source>
</evidence>
<gene>
    <name evidence="8" type="ORF">HMPREF3206_00663</name>
</gene>
<keyword evidence="9" id="KW-1185">Reference proteome</keyword>
<feature type="transmembrane region" description="Helical" evidence="7">
    <location>
        <begin position="29"/>
        <end position="46"/>
    </location>
</feature>
<feature type="transmembrane region" description="Helical" evidence="7">
    <location>
        <begin position="254"/>
        <end position="272"/>
    </location>
</feature>
<dbReference type="Proteomes" id="UP000070617">
    <property type="component" value="Unassembled WGS sequence"/>
</dbReference>
<name>A0A133NH33_9FUSO</name>
<evidence type="ECO:0008006" key="10">
    <source>
        <dbReference type="Google" id="ProtNLM"/>
    </source>
</evidence>
<feature type="transmembrane region" description="Helical" evidence="7">
    <location>
        <begin position="6"/>
        <end position="24"/>
    </location>
</feature>
<feature type="transmembrane region" description="Helical" evidence="7">
    <location>
        <begin position="90"/>
        <end position="108"/>
    </location>
</feature>
<comment type="similarity">
    <text evidence="2">Belongs to the UPF0324 family.</text>
</comment>
<evidence type="ECO:0000256" key="6">
    <source>
        <dbReference type="ARBA" id="ARBA00023136"/>
    </source>
</evidence>
<organism evidence="8 9">
    <name type="scientific">Fusobacterium equinum</name>
    <dbReference type="NCBI Taxonomy" id="134605"/>
    <lineage>
        <taxon>Bacteria</taxon>
        <taxon>Fusobacteriati</taxon>
        <taxon>Fusobacteriota</taxon>
        <taxon>Fusobacteriia</taxon>
        <taxon>Fusobacteriales</taxon>
        <taxon>Fusobacteriaceae</taxon>
        <taxon>Fusobacterium</taxon>
    </lineage>
</organism>
<feature type="transmembrane region" description="Helical" evidence="7">
    <location>
        <begin position="316"/>
        <end position="338"/>
    </location>
</feature>
<dbReference type="PANTHER" id="PTHR30106:SF2">
    <property type="entry name" value="UPF0324 INNER MEMBRANE PROTEIN YEIH"/>
    <property type="match status" value="1"/>
</dbReference>
<feature type="transmembrane region" description="Helical" evidence="7">
    <location>
        <begin position="153"/>
        <end position="174"/>
    </location>
</feature>
<proteinExistence type="inferred from homology"/>
<evidence type="ECO:0000256" key="5">
    <source>
        <dbReference type="ARBA" id="ARBA00022989"/>
    </source>
</evidence>
<dbReference type="EMBL" id="LRPX01000026">
    <property type="protein sequence ID" value="KXA15577.1"/>
    <property type="molecule type" value="Genomic_DNA"/>
</dbReference>
<feature type="transmembrane region" description="Helical" evidence="7">
    <location>
        <begin position="120"/>
        <end position="141"/>
    </location>
</feature>
<feature type="transmembrane region" description="Helical" evidence="7">
    <location>
        <begin position="215"/>
        <end position="233"/>
    </location>
</feature>
<evidence type="ECO:0000313" key="8">
    <source>
        <dbReference type="EMBL" id="KXA15577.1"/>
    </source>
</evidence>
<dbReference type="Pfam" id="PF03601">
    <property type="entry name" value="Cons_hypoth698"/>
    <property type="match status" value="1"/>
</dbReference>
<protein>
    <recommendedName>
        <fullName evidence="10">Sulfate exporter family transporter</fullName>
    </recommendedName>
</protein>
<dbReference type="PATRIC" id="fig|134605.3.peg.666"/>
<dbReference type="GO" id="GO:0005886">
    <property type="term" value="C:plasma membrane"/>
    <property type="evidence" value="ECO:0007669"/>
    <property type="project" value="UniProtKB-SubCell"/>
</dbReference>
<evidence type="ECO:0000313" key="9">
    <source>
        <dbReference type="Proteomes" id="UP000070617"/>
    </source>
</evidence>
<sequence>MNVQKIVPGLLLSILIAMISQFLIKLPAFSTLGAALIAILLGMILGNTVCKKSFYDEGTKFSEKRLLEYSIVLNGLILDIIVMKQVGLQGIGFIICLMFLTIGIAYIISRKFGFGKKFSLLMGAGNAVCGSSAIGTVAPILEADSKDKGISITCVNVLGTILMIALPVLSSILYSSDTLLTSALIGGTVQSIGQVIASAKLVNDSVVEMSTIFKLIRVLLLVGIALMFDMLNLEEGKPLFSLKLSKMVGNKKRTKVGIPWFILAFLFCFLLRSTGYIPAPVLFWAKKISTQFEIIALAAIGLRVKFSDILKEGVKAFGVSLLIGLSQVIFALGLIKVFF</sequence>
<dbReference type="AlphaFoldDB" id="A0A133NH33"/>
<evidence type="ECO:0000256" key="3">
    <source>
        <dbReference type="ARBA" id="ARBA00022475"/>
    </source>
</evidence>
<comment type="subcellular location">
    <subcellularLocation>
        <location evidence="1">Cell membrane</location>
        <topology evidence="1">Multi-pass membrane protein</topology>
    </subcellularLocation>
</comment>
<evidence type="ECO:0000256" key="7">
    <source>
        <dbReference type="SAM" id="Phobius"/>
    </source>
</evidence>
<dbReference type="STRING" id="134605.HMPREF3206_00663"/>
<dbReference type="RefSeq" id="WP_060793541.1">
    <property type="nucleotide sequence ID" value="NZ_KQ956522.1"/>
</dbReference>
<evidence type="ECO:0000256" key="1">
    <source>
        <dbReference type="ARBA" id="ARBA00004651"/>
    </source>
</evidence>
<dbReference type="InterPro" id="IPR018383">
    <property type="entry name" value="UPF0324_pro"/>
</dbReference>